<feature type="transmembrane region" description="Helical" evidence="5">
    <location>
        <begin position="262"/>
        <end position="288"/>
    </location>
</feature>
<dbReference type="GO" id="GO:0016020">
    <property type="term" value="C:membrane"/>
    <property type="evidence" value="ECO:0007669"/>
    <property type="project" value="UniProtKB-SubCell"/>
</dbReference>
<reference evidence="7 8" key="1">
    <citation type="submission" date="2020-06" db="EMBL/GenBank/DDBJ databases">
        <authorList>
            <person name="Li R."/>
            <person name="Bekaert M."/>
        </authorList>
    </citation>
    <scope>NUCLEOTIDE SEQUENCE [LARGE SCALE GENOMIC DNA]</scope>
    <source>
        <strain evidence="8">wild</strain>
    </source>
</reference>
<name>A0A6J8AXD2_MYTCO</name>
<feature type="transmembrane region" description="Helical" evidence="5">
    <location>
        <begin position="78"/>
        <end position="98"/>
    </location>
</feature>
<accession>A0A6J8AXD2</accession>
<protein>
    <recommendedName>
        <fullName evidence="6">G-protein coupled receptors family 1 profile domain-containing protein</fullName>
    </recommendedName>
</protein>
<evidence type="ECO:0000256" key="1">
    <source>
        <dbReference type="ARBA" id="ARBA00004370"/>
    </source>
</evidence>
<feature type="domain" description="G-protein coupled receptors family 1 profile" evidence="6">
    <location>
        <begin position="50"/>
        <end position="287"/>
    </location>
</feature>
<dbReference type="SUPFAM" id="SSF81321">
    <property type="entry name" value="Family A G protein-coupled receptor-like"/>
    <property type="match status" value="1"/>
</dbReference>
<comment type="subcellular location">
    <subcellularLocation>
        <location evidence="1">Membrane</location>
    </subcellularLocation>
</comment>
<feature type="transmembrane region" description="Helical" evidence="5">
    <location>
        <begin position="110"/>
        <end position="133"/>
    </location>
</feature>
<keyword evidence="4 5" id="KW-0472">Membrane</keyword>
<dbReference type="InterPro" id="IPR052954">
    <property type="entry name" value="GPCR-Ligand_Int"/>
</dbReference>
<dbReference type="AlphaFoldDB" id="A0A6J8AXD2"/>
<proteinExistence type="predicted"/>
<dbReference type="Pfam" id="PF00001">
    <property type="entry name" value="7tm_1"/>
    <property type="match status" value="1"/>
</dbReference>
<keyword evidence="8" id="KW-1185">Reference proteome</keyword>
<dbReference type="PANTHER" id="PTHR46641">
    <property type="entry name" value="FMRFAMIDE RECEPTOR-RELATED"/>
    <property type="match status" value="1"/>
</dbReference>
<feature type="transmembrane region" description="Helical" evidence="5">
    <location>
        <begin position="160"/>
        <end position="178"/>
    </location>
</feature>
<dbReference type="InterPro" id="IPR017452">
    <property type="entry name" value="GPCR_Rhodpsn_7TM"/>
</dbReference>
<evidence type="ECO:0000313" key="7">
    <source>
        <dbReference type="EMBL" id="CAC5375283.1"/>
    </source>
</evidence>
<keyword evidence="3 5" id="KW-1133">Transmembrane helix</keyword>
<evidence type="ECO:0000256" key="2">
    <source>
        <dbReference type="ARBA" id="ARBA00022692"/>
    </source>
</evidence>
<evidence type="ECO:0000256" key="5">
    <source>
        <dbReference type="SAM" id="Phobius"/>
    </source>
</evidence>
<dbReference type="PROSITE" id="PS50262">
    <property type="entry name" value="G_PROTEIN_RECEP_F1_2"/>
    <property type="match status" value="1"/>
</dbReference>
<dbReference type="PANTHER" id="PTHR46641:SF2">
    <property type="entry name" value="FMRFAMIDE RECEPTOR"/>
    <property type="match status" value="1"/>
</dbReference>
<evidence type="ECO:0000259" key="6">
    <source>
        <dbReference type="PROSITE" id="PS50262"/>
    </source>
</evidence>
<evidence type="ECO:0000256" key="4">
    <source>
        <dbReference type="ARBA" id="ARBA00023136"/>
    </source>
</evidence>
<feature type="transmembrane region" description="Helical" evidence="5">
    <location>
        <begin position="38"/>
        <end position="57"/>
    </location>
</feature>
<dbReference type="Gene3D" id="1.20.1070.10">
    <property type="entry name" value="Rhodopsin 7-helix transmembrane proteins"/>
    <property type="match status" value="1"/>
</dbReference>
<dbReference type="PRINTS" id="PR00237">
    <property type="entry name" value="GPCRRHODOPSN"/>
</dbReference>
<dbReference type="Proteomes" id="UP000507470">
    <property type="component" value="Unassembled WGS sequence"/>
</dbReference>
<evidence type="ECO:0000256" key="3">
    <source>
        <dbReference type="ARBA" id="ARBA00022989"/>
    </source>
</evidence>
<dbReference type="GO" id="GO:0004930">
    <property type="term" value="F:G protein-coupled receptor activity"/>
    <property type="evidence" value="ECO:0007669"/>
    <property type="project" value="InterPro"/>
</dbReference>
<organism evidence="7 8">
    <name type="scientific">Mytilus coruscus</name>
    <name type="common">Sea mussel</name>
    <dbReference type="NCBI Taxonomy" id="42192"/>
    <lineage>
        <taxon>Eukaryota</taxon>
        <taxon>Metazoa</taxon>
        <taxon>Spiralia</taxon>
        <taxon>Lophotrochozoa</taxon>
        <taxon>Mollusca</taxon>
        <taxon>Bivalvia</taxon>
        <taxon>Autobranchia</taxon>
        <taxon>Pteriomorphia</taxon>
        <taxon>Mytilida</taxon>
        <taxon>Mytiloidea</taxon>
        <taxon>Mytilidae</taxon>
        <taxon>Mytilinae</taxon>
        <taxon>Mytilus</taxon>
    </lineage>
</organism>
<keyword evidence="2 5" id="KW-0812">Transmembrane</keyword>
<feature type="transmembrane region" description="Helical" evidence="5">
    <location>
        <begin position="214"/>
        <end position="237"/>
    </location>
</feature>
<evidence type="ECO:0000313" key="8">
    <source>
        <dbReference type="Proteomes" id="UP000507470"/>
    </source>
</evidence>
<sequence length="374" mass="43360">MDCDINETTSSLQEVRNFTGNDSEHTILKGVRNVFYDYGLPIVCLFGIVGNMLNLAILTRRKLKRSYRTVEQAANVCLIGLALSDLLFCTFAFPTTFLPRDGKYQRKNFILYYGMYSTAFINVFIMASTWMTVTMATERYIAICHPLNQKLFMTLRKTKLIIVIVYIVAFAFNVPVLWRYKIEEQCIVNSTDFIYRLDSVPLGNDALKDNVYRILWAIVGNFIPLVLLIGFNIKICWRVHKSYKYRQRFQVKHRERTDSSNTLTITLITIVVMFFILVAPSEIVLFFIAGIRRDENNRDLLNAIEATMNFMQTQDKQFDALDVHMDLVNSGHFRTMHCYGKRDVLTSTKQQQPTYRDFVSQLIPNSRACSDCSD</sequence>
<dbReference type="InterPro" id="IPR000276">
    <property type="entry name" value="GPCR_Rhodpsn"/>
</dbReference>
<dbReference type="CDD" id="cd14978">
    <property type="entry name" value="7tmA_FMRFamide_R-like"/>
    <property type="match status" value="1"/>
</dbReference>
<gene>
    <name evidence="7" type="ORF">MCOR_12341</name>
</gene>
<dbReference type="EMBL" id="CACVKT020002142">
    <property type="protein sequence ID" value="CAC5375283.1"/>
    <property type="molecule type" value="Genomic_DNA"/>
</dbReference>
<dbReference type="OrthoDB" id="10033446at2759"/>